<evidence type="ECO:0000256" key="2">
    <source>
        <dbReference type="ARBA" id="ARBA00022448"/>
    </source>
</evidence>
<proteinExistence type="inferred from homology"/>
<keyword evidence="6" id="KW-0472">Membrane</keyword>
<dbReference type="InterPro" id="IPR032413">
    <property type="entry name" value="Arm_3"/>
</dbReference>
<name>A0A0D6LTL1_9BILA</name>
<sequence>MNPTNVVNSVQQRGSNRRFMCNNDDAGVSNPETSHYESLYKLKGLSSEELRKRRRISEVQIRKQKQEDFFNSKRRLDNDEVEFTLADDCCIIPKAVLDMIKSGNFQNESAGLKFLRSKISESAEDVNCMSSLGDISLISQLTRLLIRGDEELVDDLSWILVNMFRRHEKQPFTDEVRGQVLPTFCGLIRRAASPRNMVPAQLENSVLSQLLWSIASLVEVSPANRNFVVANGVVQDILNIASRNKKLVILRHIMFLIAVLFADIHEFTPDIAELCPLLPLIASQLSSEDETIQADAVRACKLMSECVEFFGPMADSGILCKLTQLTRSCSPYVLQGVLRSIGNVIQESSLYTKDMVRENLLVNLLPLMSRNTTMREASFICSNIAAEGGDMLQAVIDSGSLKQISVLLEIADYETRKEAFYIMYHTATSSRSCHLAALLGAELLAPLCDFLTVLEYSLVADAMEALSCLLAYGEQLAIGLAGTDPTVSFLVMAFNFCGFAIWSDTGLDFLNPVATRMEELGAKDKLEFLCNSPSMNIHVAAHEILEKYFYSCEENEVTTQSAVTMPPYTGAMVRDTMDETIDMIVKSGMPLKIADEHAVGGSDDLYGRAEARQNRQKELSDMMIFFIPLGVVLCTSLVLELVAIFYSRTLAKRERAAEAAAARKQDTVTEGSNSEDLSERSAMGIEPDDSFFKA</sequence>
<dbReference type="GO" id="GO:0006606">
    <property type="term" value="P:protein import into nucleus"/>
    <property type="evidence" value="ECO:0007669"/>
    <property type="project" value="InterPro"/>
</dbReference>
<keyword evidence="6" id="KW-0812">Transmembrane</keyword>
<keyword evidence="3" id="KW-0653">Protein transport</keyword>
<feature type="region of interest" description="Disordered" evidence="5">
    <location>
        <begin position="1"/>
        <end position="22"/>
    </location>
</feature>
<accession>A0A0D6LTL1</accession>
<dbReference type="PANTHER" id="PTHR23316">
    <property type="entry name" value="IMPORTIN ALPHA"/>
    <property type="match status" value="1"/>
</dbReference>
<dbReference type="Pfam" id="PF01749">
    <property type="entry name" value="IBB"/>
    <property type="match status" value="1"/>
</dbReference>
<dbReference type="AlphaFoldDB" id="A0A0D6LTL1"/>
<evidence type="ECO:0000259" key="7">
    <source>
        <dbReference type="PROSITE" id="PS51214"/>
    </source>
</evidence>
<protein>
    <recommendedName>
        <fullName evidence="7">IBB domain-containing protein</fullName>
    </recommendedName>
</protein>
<keyword evidence="9" id="KW-1185">Reference proteome</keyword>
<feature type="region of interest" description="Disordered" evidence="5">
    <location>
        <begin position="661"/>
        <end position="694"/>
    </location>
</feature>
<dbReference type="InterPro" id="IPR016024">
    <property type="entry name" value="ARM-type_fold"/>
</dbReference>
<organism evidence="8 9">
    <name type="scientific">Ancylostoma ceylanicum</name>
    <dbReference type="NCBI Taxonomy" id="53326"/>
    <lineage>
        <taxon>Eukaryota</taxon>
        <taxon>Metazoa</taxon>
        <taxon>Ecdysozoa</taxon>
        <taxon>Nematoda</taxon>
        <taxon>Chromadorea</taxon>
        <taxon>Rhabditida</taxon>
        <taxon>Rhabditina</taxon>
        <taxon>Rhabditomorpha</taxon>
        <taxon>Strongyloidea</taxon>
        <taxon>Ancylostomatidae</taxon>
        <taxon>Ancylostomatinae</taxon>
        <taxon>Ancylostoma</taxon>
    </lineage>
</organism>
<gene>
    <name evidence="8" type="ORF">ANCCEY_05499</name>
</gene>
<dbReference type="SUPFAM" id="SSF48371">
    <property type="entry name" value="ARM repeat"/>
    <property type="match status" value="1"/>
</dbReference>
<evidence type="ECO:0000256" key="1">
    <source>
        <dbReference type="ARBA" id="ARBA00010394"/>
    </source>
</evidence>
<dbReference type="InterPro" id="IPR036975">
    <property type="entry name" value="Importin-a_IBB_sf"/>
</dbReference>
<keyword evidence="6" id="KW-1133">Transmembrane helix</keyword>
<feature type="domain" description="IBB" evidence="7">
    <location>
        <begin position="20"/>
        <end position="83"/>
    </location>
</feature>
<evidence type="ECO:0000256" key="5">
    <source>
        <dbReference type="SAM" id="MobiDB-lite"/>
    </source>
</evidence>
<evidence type="ECO:0000313" key="9">
    <source>
        <dbReference type="Proteomes" id="UP000054495"/>
    </source>
</evidence>
<dbReference type="PROSITE" id="PS51214">
    <property type="entry name" value="IBB"/>
    <property type="match status" value="1"/>
</dbReference>
<comment type="similarity">
    <text evidence="1">Belongs to the importin alpha family.</text>
</comment>
<evidence type="ECO:0000256" key="4">
    <source>
        <dbReference type="PROSITE-ProRule" id="PRU00561"/>
    </source>
</evidence>
<dbReference type="GO" id="GO:0061608">
    <property type="term" value="F:nuclear import signal receptor activity"/>
    <property type="evidence" value="ECO:0007669"/>
    <property type="project" value="InterPro"/>
</dbReference>
<dbReference type="Pfam" id="PF16186">
    <property type="entry name" value="Arm_3"/>
    <property type="match status" value="1"/>
</dbReference>
<dbReference type="EMBL" id="KE124903">
    <property type="protein sequence ID" value="EPB75390.1"/>
    <property type="molecule type" value="Genomic_DNA"/>
</dbReference>
<dbReference type="Proteomes" id="UP000054495">
    <property type="component" value="Unassembled WGS sequence"/>
</dbReference>
<evidence type="ECO:0000256" key="6">
    <source>
        <dbReference type="SAM" id="Phobius"/>
    </source>
</evidence>
<feature type="compositionally biased region" description="Polar residues" evidence="5">
    <location>
        <begin position="1"/>
        <end position="14"/>
    </location>
</feature>
<evidence type="ECO:0000313" key="8">
    <source>
        <dbReference type="EMBL" id="EPB75390.1"/>
    </source>
</evidence>
<dbReference type="Gene3D" id="1.20.5.690">
    <property type="entry name" value="Importin-alpha, importin-beta-binding domain"/>
    <property type="match status" value="1"/>
</dbReference>
<keyword evidence="2 4" id="KW-0813">Transport</keyword>
<dbReference type="InterPro" id="IPR002652">
    <property type="entry name" value="Importin-a_IBB"/>
</dbReference>
<dbReference type="InterPro" id="IPR011989">
    <property type="entry name" value="ARM-like"/>
</dbReference>
<reference evidence="8 9" key="1">
    <citation type="submission" date="2013-05" db="EMBL/GenBank/DDBJ databases">
        <title>Draft genome of the parasitic nematode Anyclostoma ceylanicum.</title>
        <authorList>
            <person name="Mitreva M."/>
        </authorList>
    </citation>
    <scope>NUCLEOTIDE SEQUENCE [LARGE SCALE GENOMIC DNA]</scope>
</reference>
<dbReference type="Gene3D" id="1.25.10.10">
    <property type="entry name" value="Leucine-rich Repeat Variant"/>
    <property type="match status" value="1"/>
</dbReference>
<feature type="transmembrane region" description="Helical" evidence="6">
    <location>
        <begin position="622"/>
        <end position="646"/>
    </location>
</feature>
<evidence type="ECO:0000256" key="3">
    <source>
        <dbReference type="ARBA" id="ARBA00022927"/>
    </source>
</evidence>